<comment type="similarity">
    <text evidence="2">Belongs to the REXO1/REXO3 family.</text>
</comment>
<dbReference type="Proteomes" id="UP001375240">
    <property type="component" value="Unassembled WGS sequence"/>
</dbReference>
<evidence type="ECO:0000256" key="6">
    <source>
        <dbReference type="ARBA" id="ARBA00023242"/>
    </source>
</evidence>
<evidence type="ECO:0000256" key="5">
    <source>
        <dbReference type="ARBA" id="ARBA00022839"/>
    </source>
</evidence>
<dbReference type="InterPro" id="IPR036397">
    <property type="entry name" value="RNaseH_sf"/>
</dbReference>
<keyword evidence="5" id="KW-0269">Exonuclease</keyword>
<evidence type="ECO:0000256" key="2">
    <source>
        <dbReference type="ARBA" id="ARBA00006357"/>
    </source>
</evidence>
<accession>A0AAV9U709</accession>
<feature type="compositionally biased region" description="Polar residues" evidence="7">
    <location>
        <begin position="77"/>
        <end position="87"/>
    </location>
</feature>
<dbReference type="AlphaFoldDB" id="A0AAV9U709"/>
<feature type="compositionally biased region" description="Basic residues" evidence="7">
    <location>
        <begin position="1"/>
        <end position="18"/>
    </location>
</feature>
<keyword evidence="4" id="KW-0378">Hydrolase</keyword>
<keyword evidence="6" id="KW-0539">Nucleus</keyword>
<dbReference type="Gene3D" id="3.30.420.10">
    <property type="entry name" value="Ribonuclease H-like superfamily/Ribonuclease H"/>
    <property type="match status" value="1"/>
</dbReference>
<reference evidence="9 10" key="1">
    <citation type="submission" date="2019-10" db="EMBL/GenBank/DDBJ databases">
        <authorList>
            <person name="Palmer J.M."/>
        </authorList>
    </citation>
    <scope>NUCLEOTIDE SEQUENCE [LARGE SCALE GENOMIC DNA]</scope>
    <source>
        <strain evidence="9 10">TWF696</strain>
    </source>
</reference>
<evidence type="ECO:0000256" key="3">
    <source>
        <dbReference type="ARBA" id="ARBA00022722"/>
    </source>
</evidence>
<comment type="caution">
    <text evidence="9">The sequence shown here is derived from an EMBL/GenBank/DDBJ whole genome shotgun (WGS) entry which is preliminary data.</text>
</comment>
<dbReference type="Pfam" id="PF00929">
    <property type="entry name" value="RNase_T"/>
    <property type="match status" value="1"/>
</dbReference>
<proteinExistence type="inferred from homology"/>
<dbReference type="FunFam" id="3.30.420.10:FF:000019">
    <property type="entry name" value="RNA exonuclease NEF-sp"/>
    <property type="match status" value="1"/>
</dbReference>
<evidence type="ECO:0000259" key="8">
    <source>
        <dbReference type="SMART" id="SM00479"/>
    </source>
</evidence>
<dbReference type="PANTHER" id="PTHR12801:SF115">
    <property type="entry name" value="FI18136P1-RELATED"/>
    <property type="match status" value="1"/>
</dbReference>
<organism evidence="9 10">
    <name type="scientific">Orbilia brochopaga</name>
    <dbReference type="NCBI Taxonomy" id="3140254"/>
    <lineage>
        <taxon>Eukaryota</taxon>
        <taxon>Fungi</taxon>
        <taxon>Dikarya</taxon>
        <taxon>Ascomycota</taxon>
        <taxon>Pezizomycotina</taxon>
        <taxon>Orbiliomycetes</taxon>
        <taxon>Orbiliales</taxon>
        <taxon>Orbiliaceae</taxon>
        <taxon>Orbilia</taxon>
    </lineage>
</organism>
<protein>
    <recommendedName>
        <fullName evidence="8">Exonuclease domain-containing protein</fullName>
    </recommendedName>
</protein>
<dbReference type="GO" id="GO:0005634">
    <property type="term" value="C:nucleus"/>
    <property type="evidence" value="ECO:0007669"/>
    <property type="project" value="UniProtKB-SubCell"/>
</dbReference>
<comment type="subcellular location">
    <subcellularLocation>
        <location evidence="1">Nucleus</location>
    </subcellularLocation>
</comment>
<dbReference type="InterPro" id="IPR013520">
    <property type="entry name" value="Ribonucl_H"/>
</dbReference>
<dbReference type="PANTHER" id="PTHR12801">
    <property type="entry name" value="RNA EXONUCLEASE REXO1 / RECO3 FAMILY MEMBER-RELATED"/>
    <property type="match status" value="1"/>
</dbReference>
<dbReference type="SMART" id="SM00479">
    <property type="entry name" value="EXOIII"/>
    <property type="match status" value="1"/>
</dbReference>
<evidence type="ECO:0000313" key="10">
    <source>
        <dbReference type="Proteomes" id="UP001375240"/>
    </source>
</evidence>
<keyword evidence="3" id="KW-0540">Nuclease</keyword>
<keyword evidence="10" id="KW-1185">Reference proteome</keyword>
<dbReference type="GO" id="GO:0004527">
    <property type="term" value="F:exonuclease activity"/>
    <property type="evidence" value="ECO:0007669"/>
    <property type="project" value="UniProtKB-KW"/>
</dbReference>
<evidence type="ECO:0000313" key="9">
    <source>
        <dbReference type="EMBL" id="KAK6336440.1"/>
    </source>
</evidence>
<dbReference type="InterPro" id="IPR012337">
    <property type="entry name" value="RNaseH-like_sf"/>
</dbReference>
<evidence type="ECO:0000256" key="7">
    <source>
        <dbReference type="SAM" id="MobiDB-lite"/>
    </source>
</evidence>
<sequence>MAKSKKRSRRGNRKKASQHSKAPDSPLPALPSFDALPTFNLATSSNSTSSARKRSIHDVASGDESSTGDSAKRHRSQSPSKAETSTGADDDGWQQIPIKNHKGRSSTYPELQLPSSRINGWVRISDLQSLLLHLLADTAAPQWLLLKNKSAIRHVVCLHVPGLSMDLFDGQAKLTTTDDSKPTTKPPSTLAEYFPVAINERTLPPPLEDLAGIFTHVLPVKAGGDSRKVFSPTNNMLNIPLPEDDSKAKPNPKKQSTPRLKITELLLTPEELIEDEYPLHSTQSTSQPQDLPADWLETDLSTAPPRIVESGSVLEGYTIYAIDCEMVTTASGSSLARISIVDWDNAVVLDELVKPDEPVLDYLTAFSGITADKLADVTTTRADIQKRLSTLLTANTILVGQSLNSDLHALHFSHPHIVDTSVIYDHPRGKPLKPGLRWLAQKHLNKQIQNGTAGHDSIEDARACLQLLKLKLERGKDFGTASANSEPLFVRLARVQPRPVTCGIVDTAANVEKRYATTAQYTHNAADDDGVVAGVLTAVNGDALAGIPPVGFTYARLPALADARGWSNAYGKFAAQMNTMHITATSPPIEIPERPPPPPPEELAKAVKETVGRIKAVYDGLPKCSVLMVYSGTGDPVEMGRLNALFSVHRREFKVKPWDKGTVQWTDREEEALKKEAREARKGIALLAVK</sequence>
<evidence type="ECO:0000256" key="1">
    <source>
        <dbReference type="ARBA" id="ARBA00004123"/>
    </source>
</evidence>
<gene>
    <name evidence="9" type="ORF">TWF696_001995</name>
</gene>
<feature type="region of interest" description="Disordered" evidence="7">
    <location>
        <begin position="229"/>
        <end position="259"/>
    </location>
</feature>
<dbReference type="EMBL" id="JAVHNQ010000011">
    <property type="protein sequence ID" value="KAK6336440.1"/>
    <property type="molecule type" value="Genomic_DNA"/>
</dbReference>
<dbReference type="CDD" id="cd06145">
    <property type="entry name" value="REX1_like"/>
    <property type="match status" value="1"/>
</dbReference>
<dbReference type="InterPro" id="IPR034922">
    <property type="entry name" value="REX1-like_exo"/>
</dbReference>
<evidence type="ECO:0000256" key="4">
    <source>
        <dbReference type="ARBA" id="ARBA00022801"/>
    </source>
</evidence>
<feature type="region of interest" description="Disordered" evidence="7">
    <location>
        <begin position="1"/>
        <end position="112"/>
    </location>
</feature>
<feature type="domain" description="Exonuclease" evidence="8">
    <location>
        <begin position="318"/>
        <end position="477"/>
    </location>
</feature>
<dbReference type="GO" id="GO:0003676">
    <property type="term" value="F:nucleic acid binding"/>
    <property type="evidence" value="ECO:0007669"/>
    <property type="project" value="InterPro"/>
</dbReference>
<dbReference type="SUPFAM" id="SSF53098">
    <property type="entry name" value="Ribonuclease H-like"/>
    <property type="match status" value="1"/>
</dbReference>
<dbReference type="InterPro" id="IPR047021">
    <property type="entry name" value="REXO1/3/4-like"/>
</dbReference>
<name>A0AAV9U709_9PEZI</name>